<sequence length="226" mass="24915">MFLNHRPLLVLILFLATSPTDVLSKVLYSNPSDQDASNRTLSVDPLQLDLNPLHILCPVCSLLQFLLGGVFKLALGGGLLKQLGIAACSLGMGAGIHIPVLPNVICAVVFELIFMLTNKAGSGLCPLLLLCPMPKQKTKPTKSPVYSALDEYENHILSIVENTDSSNLSPQMEYLYEELMNQLPMETIKSIGVDEQARHVIRNFVAAIQYHLAHREEYLYLSSQNV</sequence>
<dbReference type="Proteomes" id="UP000483820">
    <property type="component" value="Chromosome IV"/>
</dbReference>
<gene>
    <name evidence="2" type="ORF">GCK72_014339</name>
</gene>
<organism evidence="2 3">
    <name type="scientific">Caenorhabditis remanei</name>
    <name type="common">Caenorhabditis vulgaris</name>
    <dbReference type="NCBI Taxonomy" id="31234"/>
    <lineage>
        <taxon>Eukaryota</taxon>
        <taxon>Metazoa</taxon>
        <taxon>Ecdysozoa</taxon>
        <taxon>Nematoda</taxon>
        <taxon>Chromadorea</taxon>
        <taxon>Rhabditida</taxon>
        <taxon>Rhabditina</taxon>
        <taxon>Rhabditomorpha</taxon>
        <taxon>Rhabditoidea</taxon>
        <taxon>Rhabditidae</taxon>
        <taxon>Peloderinae</taxon>
        <taxon>Caenorhabditis</taxon>
    </lineage>
</organism>
<dbReference type="CTD" id="9798124"/>
<keyword evidence="1" id="KW-0732">Signal</keyword>
<name>A0A6A5GU33_CAERE</name>
<dbReference type="KEGG" id="crq:GCK72_014339"/>
<feature type="signal peptide" evidence="1">
    <location>
        <begin position="1"/>
        <end position="24"/>
    </location>
</feature>
<evidence type="ECO:0000313" key="3">
    <source>
        <dbReference type="Proteomes" id="UP000483820"/>
    </source>
</evidence>
<comment type="caution">
    <text evidence="2">The sequence shown here is derived from an EMBL/GenBank/DDBJ whole genome shotgun (WGS) entry which is preliminary data.</text>
</comment>
<dbReference type="EMBL" id="WUAV01000004">
    <property type="protein sequence ID" value="KAF1757882.1"/>
    <property type="molecule type" value="Genomic_DNA"/>
</dbReference>
<reference evidence="2 3" key="1">
    <citation type="submission" date="2019-12" db="EMBL/GenBank/DDBJ databases">
        <title>Chromosome-level assembly of the Caenorhabditis remanei genome.</title>
        <authorList>
            <person name="Teterina A.A."/>
            <person name="Willis J.H."/>
            <person name="Phillips P.C."/>
        </authorList>
    </citation>
    <scope>NUCLEOTIDE SEQUENCE [LARGE SCALE GENOMIC DNA]</scope>
    <source>
        <strain evidence="2 3">PX506</strain>
        <tissue evidence="2">Whole organism</tissue>
    </source>
</reference>
<dbReference type="AlphaFoldDB" id="A0A6A5GU33"/>
<accession>A0A6A5GU33</accession>
<evidence type="ECO:0000256" key="1">
    <source>
        <dbReference type="SAM" id="SignalP"/>
    </source>
</evidence>
<evidence type="ECO:0000313" key="2">
    <source>
        <dbReference type="EMBL" id="KAF1757882.1"/>
    </source>
</evidence>
<protein>
    <submittedName>
        <fullName evidence="2">Uncharacterized protein</fullName>
    </submittedName>
</protein>
<dbReference type="RefSeq" id="XP_003102723.2">
    <property type="nucleotide sequence ID" value="XM_003102675.2"/>
</dbReference>
<proteinExistence type="predicted"/>
<feature type="chain" id="PRO_5025469417" evidence="1">
    <location>
        <begin position="25"/>
        <end position="226"/>
    </location>
</feature>
<dbReference type="GeneID" id="9798124"/>